<evidence type="ECO:0008006" key="2">
    <source>
        <dbReference type="Google" id="ProtNLM"/>
    </source>
</evidence>
<gene>
    <name evidence="1" type="ORF">AVDCRST_MAG73-1223</name>
</gene>
<name>A0A6J4TWE0_9BACT</name>
<organism evidence="1">
    <name type="scientific">uncultured Thermomicrobiales bacterium</name>
    <dbReference type="NCBI Taxonomy" id="1645740"/>
    <lineage>
        <taxon>Bacteria</taxon>
        <taxon>Pseudomonadati</taxon>
        <taxon>Thermomicrobiota</taxon>
        <taxon>Thermomicrobia</taxon>
        <taxon>Thermomicrobiales</taxon>
        <taxon>environmental samples</taxon>
    </lineage>
</organism>
<dbReference type="AlphaFoldDB" id="A0A6J4TWE0"/>
<protein>
    <recommendedName>
        <fullName evidence="2">DUF433 domain-containing protein</fullName>
    </recommendedName>
</protein>
<evidence type="ECO:0000313" key="1">
    <source>
        <dbReference type="EMBL" id="CAA9534182.1"/>
    </source>
</evidence>
<dbReference type="EMBL" id="CADCWE010000076">
    <property type="protein sequence ID" value="CAA9534182.1"/>
    <property type="molecule type" value="Genomic_DNA"/>
</dbReference>
<sequence length="92" mass="10377">MSVTTFADRRETGIEGVEFDPHRAGRHFARLEPEGRPVWAIIAHLQGVDGDVTQAASDYGISEGAVRRAIAYYERNRDIVDAWLMVNREGFE</sequence>
<accession>A0A6J4TWE0</accession>
<reference evidence="1" key="1">
    <citation type="submission" date="2020-02" db="EMBL/GenBank/DDBJ databases">
        <authorList>
            <person name="Meier V. D."/>
        </authorList>
    </citation>
    <scope>NUCLEOTIDE SEQUENCE</scope>
    <source>
        <strain evidence="1">AVDCRST_MAG73</strain>
    </source>
</reference>
<proteinExistence type="predicted"/>